<evidence type="ECO:0000256" key="1">
    <source>
        <dbReference type="ARBA" id="ARBA00004651"/>
    </source>
</evidence>
<protein>
    <recommendedName>
        <fullName evidence="9">ABC transporter permease</fullName>
    </recommendedName>
</protein>
<feature type="transmembrane region" description="Helical" evidence="6">
    <location>
        <begin position="59"/>
        <end position="80"/>
    </location>
</feature>
<feature type="transmembrane region" description="Helical" evidence="6">
    <location>
        <begin position="154"/>
        <end position="171"/>
    </location>
</feature>
<dbReference type="EMBL" id="JAUMVS010000007">
    <property type="protein sequence ID" value="MDO4841240.1"/>
    <property type="molecule type" value="Genomic_DNA"/>
</dbReference>
<keyword evidence="5 6" id="KW-0472">Membrane</keyword>
<name>A0AA43RGC9_9ACTN</name>
<dbReference type="GO" id="GO:0005886">
    <property type="term" value="C:plasma membrane"/>
    <property type="evidence" value="ECO:0007669"/>
    <property type="project" value="UniProtKB-SubCell"/>
</dbReference>
<feature type="transmembrane region" description="Helical" evidence="6">
    <location>
        <begin position="230"/>
        <end position="248"/>
    </location>
</feature>
<feature type="transmembrane region" description="Helical" evidence="6">
    <location>
        <begin position="12"/>
        <end position="30"/>
    </location>
</feature>
<dbReference type="PANTHER" id="PTHR32196:SF69">
    <property type="entry name" value="BRANCHED-CHAIN AMINO ACID TRANSPORT SYSTEM, PERMEASE PROTEIN"/>
    <property type="match status" value="1"/>
</dbReference>
<comment type="subcellular location">
    <subcellularLocation>
        <location evidence="1">Cell membrane</location>
        <topology evidence="1">Multi-pass membrane protein</topology>
    </subcellularLocation>
</comment>
<dbReference type="CDD" id="cd06574">
    <property type="entry name" value="TM_PBP1_branched-chain-AA_like"/>
    <property type="match status" value="1"/>
</dbReference>
<reference evidence="7" key="1">
    <citation type="submission" date="2023-07" db="EMBL/GenBank/DDBJ databases">
        <title>Between Cages and Wild: Unraveling the Impact of Captivity on Animal Microbiomes and Antimicrobial Resistance.</title>
        <authorList>
            <person name="Schmartz G.P."/>
            <person name="Rehner J."/>
            <person name="Schuff M.J."/>
            <person name="Becker S.L."/>
            <person name="Kravczyk M."/>
            <person name="Gurevich A."/>
            <person name="Francke R."/>
            <person name="Mueller R."/>
            <person name="Keller V."/>
            <person name="Keller A."/>
        </authorList>
    </citation>
    <scope>NUCLEOTIDE SEQUENCE</scope>
    <source>
        <strain evidence="7">S12M_St_49</strain>
    </source>
</reference>
<sequence length="333" mass="33910">MSLSILFDATTLGFEYALLAVGVFVTFRVLGMADMTVDGSFCLGMAVSAVFTVAGQPALGLICGALAGAAVGSITGILATKARINPLIAGIITSTGLYSINVYVLGSPNVSLLGVNKLYDIIHTNLFPGLPSSAETQLPVAAGTIAPIDISKCIFTIIIVAIVVALLIYFFKTESGLAMRAVGDNEQMSAASSINVDLYKIGGLALGNALVALTGGILAQCQGFADMTSGTGMVLVGLASVIIGEVFGGKRGVTSGIICSVVGSVVYRIIIQVAVGVNLDANALKLISAIIVGSFMAFPAVRSFMNDHKTKKHAMAGIVAAPASAELKGGDND</sequence>
<dbReference type="Proteomes" id="UP001168575">
    <property type="component" value="Unassembled WGS sequence"/>
</dbReference>
<dbReference type="AlphaFoldDB" id="A0AA43RGC9"/>
<feature type="transmembrane region" description="Helical" evidence="6">
    <location>
        <begin position="198"/>
        <end position="218"/>
    </location>
</feature>
<proteinExistence type="predicted"/>
<keyword evidence="4 6" id="KW-1133">Transmembrane helix</keyword>
<gene>
    <name evidence="7" type="ORF">Q3982_00990</name>
</gene>
<organism evidence="7 8">
    <name type="scientific">Phoenicibacter congonensis</name>
    <dbReference type="NCBI Taxonomy" id="1944646"/>
    <lineage>
        <taxon>Bacteria</taxon>
        <taxon>Bacillati</taxon>
        <taxon>Actinomycetota</taxon>
        <taxon>Coriobacteriia</taxon>
        <taxon>Eggerthellales</taxon>
        <taxon>Eggerthellaceae</taxon>
        <taxon>Phoenicibacter</taxon>
    </lineage>
</organism>
<keyword evidence="8" id="KW-1185">Reference proteome</keyword>
<evidence type="ECO:0000256" key="4">
    <source>
        <dbReference type="ARBA" id="ARBA00022989"/>
    </source>
</evidence>
<evidence type="ECO:0000313" key="8">
    <source>
        <dbReference type="Proteomes" id="UP001168575"/>
    </source>
</evidence>
<comment type="caution">
    <text evidence="7">The sequence shown here is derived from an EMBL/GenBank/DDBJ whole genome shotgun (WGS) entry which is preliminary data.</text>
</comment>
<feature type="transmembrane region" description="Helical" evidence="6">
    <location>
        <begin position="87"/>
        <end position="106"/>
    </location>
</feature>
<evidence type="ECO:0000256" key="2">
    <source>
        <dbReference type="ARBA" id="ARBA00022475"/>
    </source>
</evidence>
<dbReference type="GO" id="GO:0022857">
    <property type="term" value="F:transmembrane transporter activity"/>
    <property type="evidence" value="ECO:0007669"/>
    <property type="project" value="InterPro"/>
</dbReference>
<keyword evidence="3 6" id="KW-0812">Transmembrane</keyword>
<dbReference type="Pfam" id="PF02653">
    <property type="entry name" value="BPD_transp_2"/>
    <property type="match status" value="1"/>
</dbReference>
<evidence type="ECO:0000256" key="6">
    <source>
        <dbReference type="SAM" id="Phobius"/>
    </source>
</evidence>
<evidence type="ECO:0000256" key="5">
    <source>
        <dbReference type="ARBA" id="ARBA00023136"/>
    </source>
</evidence>
<dbReference type="InterPro" id="IPR001851">
    <property type="entry name" value="ABC_transp_permease"/>
</dbReference>
<feature type="transmembrane region" description="Helical" evidence="6">
    <location>
        <begin position="255"/>
        <end position="277"/>
    </location>
</feature>
<accession>A0AA43RGC9</accession>
<evidence type="ECO:0008006" key="9">
    <source>
        <dbReference type="Google" id="ProtNLM"/>
    </source>
</evidence>
<dbReference type="PANTHER" id="PTHR32196">
    <property type="entry name" value="ABC TRANSPORTER PERMEASE PROTEIN YPHD-RELATED-RELATED"/>
    <property type="match status" value="1"/>
</dbReference>
<evidence type="ECO:0000256" key="3">
    <source>
        <dbReference type="ARBA" id="ARBA00022692"/>
    </source>
</evidence>
<feature type="transmembrane region" description="Helical" evidence="6">
    <location>
        <begin position="283"/>
        <end position="305"/>
    </location>
</feature>
<keyword evidence="2" id="KW-1003">Cell membrane</keyword>
<evidence type="ECO:0000313" key="7">
    <source>
        <dbReference type="EMBL" id="MDO4841240.1"/>
    </source>
</evidence>